<dbReference type="Proteomes" id="UP000293671">
    <property type="component" value="Unassembled WGS sequence"/>
</dbReference>
<protein>
    <submittedName>
        <fullName evidence="2">L-lactate dehydrogenase complex protein LldG</fullName>
    </submittedName>
</protein>
<proteinExistence type="predicted"/>
<dbReference type="InterPro" id="IPR003741">
    <property type="entry name" value="LUD_dom"/>
</dbReference>
<name>A0A4Q7VD15_9BURK</name>
<dbReference type="InterPro" id="IPR024185">
    <property type="entry name" value="FTHF_cligase-like_sf"/>
</dbReference>
<keyword evidence="3" id="KW-1185">Reference proteome</keyword>
<dbReference type="RefSeq" id="WP_130434163.1">
    <property type="nucleotide sequence ID" value="NZ_SHKP01000008.1"/>
</dbReference>
<reference evidence="2 3" key="1">
    <citation type="submission" date="2019-02" db="EMBL/GenBank/DDBJ databases">
        <title>Genomic Encyclopedia of Type Strains, Phase IV (KMG-IV): sequencing the most valuable type-strain genomes for metagenomic binning, comparative biology and taxonomic classification.</title>
        <authorList>
            <person name="Goeker M."/>
        </authorList>
    </citation>
    <scope>NUCLEOTIDE SEQUENCE [LARGE SCALE GENOMIC DNA]</scope>
    <source>
        <strain evidence="2 3">DSM 19570</strain>
    </source>
</reference>
<sequence length="224" mass="24222">MSSPPDTAEARLRILERIRSRQRRPAQFKPAEELAAQEWLRSHPRGPLPAVDADRVAHFTRRAKELSSTVERIGSAAEAPAALARYLDASGLSRRGVCYDELLPLDWAGAGIALEARPPRDEDLLGVTGCFCAIAETGSLVFASGRATPASSHLLPETHVVLVGAQRVVAHQEDAFDLMRRELGQIPRGFNTVSGPSRTGDIEQTIVLGAHGPYRVHVLIVDAG</sequence>
<feature type="domain" description="LUD" evidence="1">
    <location>
        <begin position="125"/>
        <end position="221"/>
    </location>
</feature>
<organism evidence="2 3">
    <name type="scientific">Rivibacter subsaxonicus</name>
    <dbReference type="NCBI Taxonomy" id="457575"/>
    <lineage>
        <taxon>Bacteria</taxon>
        <taxon>Pseudomonadati</taxon>
        <taxon>Pseudomonadota</taxon>
        <taxon>Betaproteobacteria</taxon>
        <taxon>Burkholderiales</taxon>
        <taxon>Rivibacter</taxon>
    </lineage>
</organism>
<dbReference type="Pfam" id="PF02589">
    <property type="entry name" value="LUD_dom"/>
    <property type="match status" value="1"/>
</dbReference>
<gene>
    <name evidence="2" type="ORF">EV670_3298</name>
</gene>
<dbReference type="SUPFAM" id="SSF100950">
    <property type="entry name" value="NagB/RpiA/CoA transferase-like"/>
    <property type="match status" value="1"/>
</dbReference>
<dbReference type="OrthoDB" id="9794157at2"/>
<dbReference type="InterPro" id="IPR037171">
    <property type="entry name" value="NagB/RpiA_transferase-like"/>
</dbReference>
<dbReference type="EMBL" id="SHKP01000008">
    <property type="protein sequence ID" value="RZT93744.1"/>
    <property type="molecule type" value="Genomic_DNA"/>
</dbReference>
<comment type="caution">
    <text evidence="2">The sequence shown here is derived from an EMBL/GenBank/DDBJ whole genome shotgun (WGS) entry which is preliminary data.</text>
</comment>
<dbReference type="AlphaFoldDB" id="A0A4Q7VD15"/>
<evidence type="ECO:0000313" key="2">
    <source>
        <dbReference type="EMBL" id="RZT93744.1"/>
    </source>
</evidence>
<dbReference type="PANTHER" id="PTHR43682">
    <property type="entry name" value="LACTATE UTILIZATION PROTEIN C"/>
    <property type="match status" value="1"/>
</dbReference>
<evidence type="ECO:0000259" key="1">
    <source>
        <dbReference type="Pfam" id="PF02589"/>
    </source>
</evidence>
<dbReference type="Gene3D" id="3.40.50.10420">
    <property type="entry name" value="NagB/RpiA/CoA transferase-like"/>
    <property type="match status" value="1"/>
</dbReference>
<evidence type="ECO:0000313" key="3">
    <source>
        <dbReference type="Proteomes" id="UP000293671"/>
    </source>
</evidence>
<accession>A0A4Q7VD15</accession>
<dbReference type="PANTHER" id="PTHR43682:SF1">
    <property type="entry name" value="LACTATE UTILIZATION PROTEIN C"/>
    <property type="match status" value="1"/>
</dbReference>